<keyword evidence="4 9" id="KW-0863">Zinc-finger</keyword>
<reference evidence="12" key="1">
    <citation type="journal article" date="2022" name="G3 (Bethesda)">
        <title>High quality genome of the basidiomycete yeast Dioszegia hungarica PDD-24b-2 isolated from cloud water.</title>
        <authorList>
            <person name="Jarrige D."/>
            <person name="Haridas S."/>
            <person name="Bleykasten-Grosshans C."/>
            <person name="Joly M."/>
            <person name="Nadalig T."/>
            <person name="Sancelme M."/>
            <person name="Vuilleumier S."/>
            <person name="Grigoriev I.V."/>
            <person name="Amato P."/>
            <person name="Bringel F."/>
        </authorList>
    </citation>
    <scope>NUCLEOTIDE SEQUENCE</scope>
    <source>
        <strain evidence="12">PDD-24b-2</strain>
    </source>
</reference>
<evidence type="ECO:0000256" key="3">
    <source>
        <dbReference type="ARBA" id="ARBA00022723"/>
    </source>
</evidence>
<dbReference type="InterPro" id="IPR004575">
    <property type="entry name" value="MAT1/Tfb3"/>
</dbReference>
<dbReference type="PROSITE" id="PS00518">
    <property type="entry name" value="ZF_RING_1"/>
    <property type="match status" value="1"/>
</dbReference>
<keyword evidence="13" id="KW-1185">Reference proteome</keyword>
<evidence type="ECO:0000256" key="2">
    <source>
        <dbReference type="ARBA" id="ARBA00022257"/>
    </source>
</evidence>
<protein>
    <recommendedName>
        <fullName evidence="2">RNA polymerase II transcription factor B subunit 3</fullName>
    </recommendedName>
    <alternativeName>
        <fullName evidence="8">RNA polymerase II transcription factor B 38 kDa subunit</fullName>
    </alternativeName>
    <alternativeName>
        <fullName evidence="7">RNA polymerase II transcription factor B p38 subunit</fullName>
    </alternativeName>
</protein>
<evidence type="ECO:0000256" key="7">
    <source>
        <dbReference type="ARBA" id="ARBA00029873"/>
    </source>
</evidence>
<dbReference type="RefSeq" id="XP_052946696.1">
    <property type="nucleotide sequence ID" value="XM_053087284.1"/>
</dbReference>
<keyword evidence="3" id="KW-0479">Metal-binding</keyword>
<dbReference type="InterPro" id="IPR013083">
    <property type="entry name" value="Znf_RING/FYVE/PHD"/>
</dbReference>
<dbReference type="Proteomes" id="UP001164286">
    <property type="component" value="Unassembled WGS sequence"/>
</dbReference>
<gene>
    <name evidence="12" type="ORF">MKK02DRAFT_26973</name>
</gene>
<dbReference type="SUPFAM" id="SSF57850">
    <property type="entry name" value="RING/U-box"/>
    <property type="match status" value="1"/>
</dbReference>
<proteinExistence type="predicted"/>
<keyword evidence="6" id="KW-0539">Nucleus</keyword>
<evidence type="ECO:0000259" key="11">
    <source>
        <dbReference type="PROSITE" id="PS50089"/>
    </source>
</evidence>
<dbReference type="GO" id="GO:0070985">
    <property type="term" value="C:transcription factor TFIIK complex"/>
    <property type="evidence" value="ECO:0007669"/>
    <property type="project" value="UniProtKB-ARBA"/>
</dbReference>
<dbReference type="InterPro" id="IPR017907">
    <property type="entry name" value="Znf_RING_CS"/>
</dbReference>
<evidence type="ECO:0000256" key="9">
    <source>
        <dbReference type="PROSITE-ProRule" id="PRU00175"/>
    </source>
</evidence>
<evidence type="ECO:0000256" key="10">
    <source>
        <dbReference type="SAM" id="MobiDB-lite"/>
    </source>
</evidence>
<dbReference type="PANTHER" id="PTHR12683">
    <property type="entry name" value="CDK-ACTIVATING KINASE ASSEMBLY FACTOR MAT1"/>
    <property type="match status" value="1"/>
</dbReference>
<feature type="domain" description="RING-type" evidence="11">
    <location>
        <begin position="80"/>
        <end position="123"/>
    </location>
</feature>
<evidence type="ECO:0000256" key="5">
    <source>
        <dbReference type="ARBA" id="ARBA00022833"/>
    </source>
</evidence>
<dbReference type="GeneID" id="77726485"/>
<feature type="region of interest" description="Disordered" evidence="10">
    <location>
        <begin position="290"/>
        <end position="317"/>
    </location>
</feature>
<dbReference type="InterPro" id="IPR015877">
    <property type="entry name" value="MAT1_centre"/>
</dbReference>
<feature type="region of interest" description="Disordered" evidence="10">
    <location>
        <begin position="1"/>
        <end position="48"/>
    </location>
</feature>
<dbReference type="InterPro" id="IPR001841">
    <property type="entry name" value="Znf_RING"/>
</dbReference>
<organism evidence="12 13">
    <name type="scientific">Dioszegia hungarica</name>
    <dbReference type="NCBI Taxonomy" id="4972"/>
    <lineage>
        <taxon>Eukaryota</taxon>
        <taxon>Fungi</taxon>
        <taxon>Dikarya</taxon>
        <taxon>Basidiomycota</taxon>
        <taxon>Agaricomycotina</taxon>
        <taxon>Tremellomycetes</taxon>
        <taxon>Tremellales</taxon>
        <taxon>Bulleribasidiaceae</taxon>
        <taxon>Dioszegia</taxon>
    </lineage>
</organism>
<dbReference type="FunFam" id="3.30.40.10:FF:000037">
    <property type="entry name" value="Cdk-activating kinase assembly factor MAT1, centre"/>
    <property type="match status" value="1"/>
</dbReference>
<name>A0AA38HCC1_9TREE</name>
<evidence type="ECO:0000313" key="13">
    <source>
        <dbReference type="Proteomes" id="UP001164286"/>
    </source>
</evidence>
<comment type="caution">
    <text evidence="12">The sequence shown here is derived from an EMBL/GenBank/DDBJ whole genome shotgun (WGS) entry which is preliminary data.</text>
</comment>
<dbReference type="NCBIfam" id="TIGR00570">
    <property type="entry name" value="cdk7"/>
    <property type="match status" value="1"/>
</dbReference>
<accession>A0AA38HCC1</accession>
<dbReference type="Pfam" id="PF06391">
    <property type="entry name" value="MAT1"/>
    <property type="match status" value="1"/>
</dbReference>
<dbReference type="GO" id="GO:0006289">
    <property type="term" value="P:nucleotide-excision repair"/>
    <property type="evidence" value="ECO:0007669"/>
    <property type="project" value="InterPro"/>
</dbReference>
<comment type="subcellular location">
    <subcellularLocation>
        <location evidence="1">Nucleus</location>
    </subcellularLocation>
</comment>
<evidence type="ECO:0000256" key="6">
    <source>
        <dbReference type="ARBA" id="ARBA00023242"/>
    </source>
</evidence>
<evidence type="ECO:0000256" key="8">
    <source>
        <dbReference type="ARBA" id="ARBA00033277"/>
    </source>
</evidence>
<feature type="compositionally biased region" description="Gly residues" evidence="10">
    <location>
        <begin position="28"/>
        <end position="44"/>
    </location>
</feature>
<sequence>MPSAGAAAKKGIFSARGIKPSAPRKSGGASGSGSGIASGSGSGSRIGPSAKGGDEGYLYLAGVKDGSKRVSEFSSEQDVCPICHTDRQFNPTLRLLVSPCYHRMCESCIDRLFTLGPEPCPTCGRVLRKANFQHQTFEDLRVEREVSVRRRMAETFNKRESDFENMREYDDYLENVENWTFNLLNEIDVEATEKAIASYTRSNTSLIASNKERLALELLSQAERDEVDKRGREERVRMIEEAGRFERAEEERVKVEIIDALGKGLVAKAEEVRGRHELAKQHRAATLAKAMPANQAKDEAKEENTTDPLADDYTGPYVAIPYNPPEGGYRDWYSPKEEYVDGRSWVVWVKEDREGKVRGGGWDLKTFWNNEVEAGVISLGLEPLKGL</sequence>
<dbReference type="EMBL" id="JAKWFO010000005">
    <property type="protein sequence ID" value="KAI9636919.1"/>
    <property type="molecule type" value="Genomic_DNA"/>
</dbReference>
<evidence type="ECO:0000256" key="4">
    <source>
        <dbReference type="ARBA" id="ARBA00022771"/>
    </source>
</evidence>
<keyword evidence="5" id="KW-0862">Zinc</keyword>
<dbReference type="GO" id="GO:0006357">
    <property type="term" value="P:regulation of transcription by RNA polymerase II"/>
    <property type="evidence" value="ECO:0007669"/>
    <property type="project" value="TreeGrafter"/>
</dbReference>
<evidence type="ECO:0000256" key="1">
    <source>
        <dbReference type="ARBA" id="ARBA00004123"/>
    </source>
</evidence>
<dbReference type="Gene3D" id="3.30.40.10">
    <property type="entry name" value="Zinc/RING finger domain, C3HC4 (zinc finger)"/>
    <property type="match status" value="1"/>
</dbReference>
<dbReference type="GO" id="GO:0008270">
    <property type="term" value="F:zinc ion binding"/>
    <property type="evidence" value="ECO:0007669"/>
    <property type="project" value="UniProtKB-KW"/>
</dbReference>
<dbReference type="PANTHER" id="PTHR12683:SF13">
    <property type="entry name" value="CDK-ACTIVATING KINASE ASSEMBLY FACTOR MAT1"/>
    <property type="match status" value="1"/>
</dbReference>
<dbReference type="Pfam" id="PF17121">
    <property type="entry name" value="zf-C3HC4_5"/>
    <property type="match status" value="1"/>
</dbReference>
<dbReference type="SMART" id="SM00184">
    <property type="entry name" value="RING"/>
    <property type="match status" value="1"/>
</dbReference>
<dbReference type="AlphaFoldDB" id="A0AA38HCC1"/>
<evidence type="ECO:0000313" key="12">
    <source>
        <dbReference type="EMBL" id="KAI9636919.1"/>
    </source>
</evidence>
<dbReference type="PROSITE" id="PS50089">
    <property type="entry name" value="ZF_RING_2"/>
    <property type="match status" value="1"/>
</dbReference>
<dbReference type="GO" id="GO:0061575">
    <property type="term" value="F:cyclin-dependent protein serine/threonine kinase activator activity"/>
    <property type="evidence" value="ECO:0007669"/>
    <property type="project" value="InterPro"/>
</dbReference>